<feature type="region of interest" description="Disordered" evidence="1">
    <location>
        <begin position="1"/>
        <end position="27"/>
    </location>
</feature>
<accession>A0A8S1ERK8</accession>
<dbReference type="OrthoDB" id="5859082at2759"/>
<feature type="region of interest" description="Disordered" evidence="1">
    <location>
        <begin position="86"/>
        <end position="111"/>
    </location>
</feature>
<feature type="compositionally biased region" description="Basic and acidic residues" evidence="1">
    <location>
        <begin position="86"/>
        <end position="97"/>
    </location>
</feature>
<evidence type="ECO:0000313" key="2">
    <source>
        <dbReference type="EMBL" id="CAB3402101.1"/>
    </source>
</evidence>
<name>A0A8S1ERK8_9PELO</name>
<organism evidence="2 3">
    <name type="scientific">Caenorhabditis bovis</name>
    <dbReference type="NCBI Taxonomy" id="2654633"/>
    <lineage>
        <taxon>Eukaryota</taxon>
        <taxon>Metazoa</taxon>
        <taxon>Ecdysozoa</taxon>
        <taxon>Nematoda</taxon>
        <taxon>Chromadorea</taxon>
        <taxon>Rhabditida</taxon>
        <taxon>Rhabditina</taxon>
        <taxon>Rhabditomorpha</taxon>
        <taxon>Rhabditoidea</taxon>
        <taxon>Rhabditidae</taxon>
        <taxon>Peloderinae</taxon>
        <taxon>Caenorhabditis</taxon>
    </lineage>
</organism>
<keyword evidence="3" id="KW-1185">Reference proteome</keyword>
<gene>
    <name evidence="2" type="ORF">CBOVIS_LOCUS4766</name>
</gene>
<sequence length="111" mass="13017">MSSRPFSVTLSEDDLRPHMRKPKSSGISSDIQILDLTQKYEERDAKKSEIRKKLIEEERIKEENRKKGEMRRELEEMWKEASAVDRIRTPIDGKSNDGMRNNSNDVKPKVN</sequence>
<proteinExistence type="predicted"/>
<dbReference type="Proteomes" id="UP000494206">
    <property type="component" value="Unassembled WGS sequence"/>
</dbReference>
<reference evidence="2 3" key="1">
    <citation type="submission" date="2020-04" db="EMBL/GenBank/DDBJ databases">
        <authorList>
            <person name="Laetsch R D."/>
            <person name="Stevens L."/>
            <person name="Kumar S."/>
            <person name="Blaxter L. M."/>
        </authorList>
    </citation>
    <scope>NUCLEOTIDE SEQUENCE [LARGE SCALE GENOMIC DNA]</scope>
</reference>
<evidence type="ECO:0000256" key="1">
    <source>
        <dbReference type="SAM" id="MobiDB-lite"/>
    </source>
</evidence>
<protein>
    <submittedName>
        <fullName evidence="2">Uncharacterized protein</fullName>
    </submittedName>
</protein>
<evidence type="ECO:0000313" key="3">
    <source>
        <dbReference type="Proteomes" id="UP000494206"/>
    </source>
</evidence>
<dbReference type="EMBL" id="CADEPM010000003">
    <property type="protein sequence ID" value="CAB3402101.1"/>
    <property type="molecule type" value="Genomic_DNA"/>
</dbReference>
<dbReference type="AlphaFoldDB" id="A0A8S1ERK8"/>
<feature type="compositionally biased region" description="Polar residues" evidence="1">
    <location>
        <begin position="1"/>
        <end position="10"/>
    </location>
</feature>
<comment type="caution">
    <text evidence="2">The sequence shown here is derived from an EMBL/GenBank/DDBJ whole genome shotgun (WGS) entry which is preliminary data.</text>
</comment>